<dbReference type="STRING" id="1797263.A2397_01630"/>
<dbReference type="AlphaFoldDB" id="A0A1F4ZSP0"/>
<proteinExistence type="predicted"/>
<evidence type="ECO:0000256" key="6">
    <source>
        <dbReference type="ARBA" id="ARBA00023310"/>
    </source>
</evidence>
<organism evidence="7 8">
    <name type="scientific">Candidatus Amesbacteria bacterium RIFOXYB1_FULL_44_23</name>
    <dbReference type="NCBI Taxonomy" id="1797263"/>
    <lineage>
        <taxon>Bacteria</taxon>
        <taxon>Candidatus Amesiibacteriota</taxon>
    </lineage>
</organism>
<evidence type="ECO:0000256" key="1">
    <source>
        <dbReference type="ARBA" id="ARBA00004370"/>
    </source>
</evidence>
<keyword evidence="4" id="KW-0406">Ion transport</keyword>
<dbReference type="GO" id="GO:0016020">
    <property type="term" value="C:membrane"/>
    <property type="evidence" value="ECO:0007669"/>
    <property type="project" value="UniProtKB-SubCell"/>
</dbReference>
<keyword evidence="2" id="KW-0813">Transport</keyword>
<keyword evidence="3" id="KW-0375">Hydrogen ion transport</keyword>
<name>A0A1F4ZSP0_9BACT</name>
<evidence type="ECO:0000313" key="8">
    <source>
        <dbReference type="Proteomes" id="UP000176424"/>
    </source>
</evidence>
<dbReference type="InterPro" id="IPR000711">
    <property type="entry name" value="ATPase_OSCP/dsu"/>
</dbReference>
<gene>
    <name evidence="7" type="ORF">A2397_01630</name>
</gene>
<evidence type="ECO:0000313" key="7">
    <source>
        <dbReference type="EMBL" id="OGD09148.1"/>
    </source>
</evidence>
<protein>
    <submittedName>
        <fullName evidence="7">Uncharacterized protein</fullName>
    </submittedName>
</protein>
<evidence type="ECO:0000256" key="5">
    <source>
        <dbReference type="ARBA" id="ARBA00023136"/>
    </source>
</evidence>
<comment type="subcellular location">
    <subcellularLocation>
        <location evidence="1">Membrane</location>
    </subcellularLocation>
</comment>
<evidence type="ECO:0000256" key="4">
    <source>
        <dbReference type="ARBA" id="ARBA00023065"/>
    </source>
</evidence>
<dbReference type="Pfam" id="PF00213">
    <property type="entry name" value="OSCP"/>
    <property type="match status" value="1"/>
</dbReference>
<comment type="caution">
    <text evidence="7">The sequence shown here is derived from an EMBL/GenBank/DDBJ whole genome shotgun (WGS) entry which is preliminary data.</text>
</comment>
<reference evidence="7 8" key="1">
    <citation type="journal article" date="2016" name="Nat. Commun.">
        <title>Thousands of microbial genomes shed light on interconnected biogeochemical processes in an aquifer system.</title>
        <authorList>
            <person name="Anantharaman K."/>
            <person name="Brown C.T."/>
            <person name="Hug L.A."/>
            <person name="Sharon I."/>
            <person name="Castelle C.J."/>
            <person name="Probst A.J."/>
            <person name="Thomas B.C."/>
            <person name="Singh A."/>
            <person name="Wilkins M.J."/>
            <person name="Karaoz U."/>
            <person name="Brodie E.L."/>
            <person name="Williams K.H."/>
            <person name="Hubbard S.S."/>
            <person name="Banfield J.F."/>
        </authorList>
    </citation>
    <scope>NUCLEOTIDE SEQUENCE [LARGE SCALE GENOMIC DNA]</scope>
</reference>
<dbReference type="EMBL" id="MEXR01000038">
    <property type="protein sequence ID" value="OGD09148.1"/>
    <property type="molecule type" value="Genomic_DNA"/>
</dbReference>
<sequence>METLDLSDFFTSKAESSDFCSRLATVSQSVYETDFDLQKALLEQFGILKKDKFMALLRDNEISIESNSDLQEFMNKICQKASALPTVTISLAFEPDETILKEFSSWFVLNTNHQVLIDIQIDPSLIAGASITSNGKFHDFSAKSKFNQMLSDFLNSQSGPTLPASPA</sequence>
<keyword evidence="5" id="KW-0472">Membrane</keyword>
<keyword evidence="6" id="KW-0066">ATP synthesis</keyword>
<accession>A0A1F4ZSP0</accession>
<evidence type="ECO:0000256" key="2">
    <source>
        <dbReference type="ARBA" id="ARBA00022448"/>
    </source>
</evidence>
<dbReference type="GO" id="GO:0046933">
    <property type="term" value="F:proton-transporting ATP synthase activity, rotational mechanism"/>
    <property type="evidence" value="ECO:0007669"/>
    <property type="project" value="InterPro"/>
</dbReference>
<evidence type="ECO:0000256" key="3">
    <source>
        <dbReference type="ARBA" id="ARBA00022781"/>
    </source>
</evidence>
<dbReference type="Proteomes" id="UP000176424">
    <property type="component" value="Unassembled WGS sequence"/>
</dbReference>